<organism evidence="1 2">
    <name type="scientific">Escherichia phage Stx2 II</name>
    <dbReference type="NCBI Taxonomy" id="194949"/>
    <lineage>
        <taxon>Viruses</taxon>
        <taxon>Duplodnaviria</taxon>
        <taxon>Heunggongvirae</taxon>
        <taxon>Uroviricota</taxon>
        <taxon>Caudoviricetes</taxon>
        <taxon>Sepvirinae</taxon>
        <taxon>Traversvirus</taxon>
        <taxon>Traversvirus II</taxon>
    </lineage>
</organism>
<protein>
    <submittedName>
        <fullName evidence="1">Uncharacterized protein</fullName>
    </submittedName>
</protein>
<dbReference type="EMBL" id="AP005154">
    <property type="protein sequence ID" value="BAC78005.1"/>
    <property type="molecule type" value="Genomic_DNA"/>
</dbReference>
<evidence type="ECO:0000313" key="2">
    <source>
        <dbReference type="Proteomes" id="UP000000983"/>
    </source>
</evidence>
<dbReference type="RefSeq" id="NP_859268.1">
    <property type="nucleotide sequence ID" value="NC_004914.3"/>
</dbReference>
<proteinExistence type="predicted"/>
<evidence type="ECO:0000313" key="1">
    <source>
        <dbReference type="EMBL" id="BAC78005.1"/>
    </source>
</evidence>
<name>Q7Y2V8_9CAUD</name>
<dbReference type="Proteomes" id="UP000000983">
    <property type="component" value="Segment"/>
</dbReference>
<dbReference type="GeneID" id="2653324"/>
<sequence length="82" mass="9878">MIREVLQARKVLKANEEKPDHRDRWEHEVSVGRLAPEVNLVLQVREANEERPDLRDLVESQVRQAALQMWLMQRRHRRELCS</sequence>
<dbReference type="KEGG" id="vg:2653324"/>
<keyword evidence="2" id="KW-1185">Reference proteome</keyword>
<accession>Q7Y2V8</accession>
<reference evidence="1 2" key="1">
    <citation type="journal article" date="2003" name="J. Bacteriol.">
        <title>Genome analysis of a novel Shiga toxin 1 (Stx1)-converting phage which is closely related to Stx2-converting phages but not to other Stx1-converting phages.</title>
        <authorList>
            <person name="Sato T."/>
            <person name="Shimizu T."/>
            <person name="Watarai M."/>
            <person name="Kobayashi M."/>
            <person name="Kano S."/>
            <person name="Hamabata T."/>
            <person name="Takeda Y."/>
            <person name="Yamasaki S."/>
        </authorList>
    </citation>
    <scope>NUCLEOTIDE SEQUENCE</scope>
    <source>
        <strain evidence="1">Stx2 phage-II</strain>
    </source>
</reference>